<feature type="compositionally biased region" description="Low complexity" evidence="2">
    <location>
        <begin position="55"/>
        <end position="70"/>
    </location>
</feature>
<evidence type="ECO:0000313" key="3">
    <source>
        <dbReference type="EnsemblPlants" id="OB0037G10480.1"/>
    </source>
</evidence>
<dbReference type="AlphaFoldDB" id="J3KU15"/>
<dbReference type="Gramene" id="OB0037G10480.1">
    <property type="protein sequence ID" value="OB0037G10480.1"/>
    <property type="gene ID" value="OB0037G10480"/>
</dbReference>
<protein>
    <submittedName>
        <fullName evidence="3">Uncharacterized protein</fullName>
    </submittedName>
</protein>
<feature type="compositionally biased region" description="Gly residues" evidence="2">
    <location>
        <begin position="202"/>
        <end position="216"/>
    </location>
</feature>
<dbReference type="Proteomes" id="UP000006038">
    <property type="component" value="Unassembled WGS sequence"/>
</dbReference>
<name>J3KU15_ORYBR</name>
<organism evidence="3">
    <name type="scientific">Oryza brachyantha</name>
    <name type="common">malo sina</name>
    <dbReference type="NCBI Taxonomy" id="4533"/>
    <lineage>
        <taxon>Eukaryota</taxon>
        <taxon>Viridiplantae</taxon>
        <taxon>Streptophyta</taxon>
        <taxon>Embryophyta</taxon>
        <taxon>Tracheophyta</taxon>
        <taxon>Spermatophyta</taxon>
        <taxon>Magnoliopsida</taxon>
        <taxon>Liliopsida</taxon>
        <taxon>Poales</taxon>
        <taxon>Poaceae</taxon>
        <taxon>BOP clade</taxon>
        <taxon>Oryzoideae</taxon>
        <taxon>Oryzeae</taxon>
        <taxon>Oryzinae</taxon>
        <taxon>Oryza</taxon>
    </lineage>
</organism>
<evidence type="ECO:0000256" key="2">
    <source>
        <dbReference type="SAM" id="MobiDB-lite"/>
    </source>
</evidence>
<evidence type="ECO:0000313" key="4">
    <source>
        <dbReference type="Proteomes" id="UP000006038"/>
    </source>
</evidence>
<feature type="coiled-coil region" evidence="1">
    <location>
        <begin position="302"/>
        <end position="329"/>
    </location>
</feature>
<reference evidence="3" key="1">
    <citation type="submission" date="2015-06" db="UniProtKB">
        <authorList>
            <consortium name="EnsemblPlants"/>
        </authorList>
    </citation>
    <scope>IDENTIFICATION</scope>
</reference>
<feature type="region of interest" description="Disordered" evidence="2">
    <location>
        <begin position="202"/>
        <end position="278"/>
    </location>
</feature>
<evidence type="ECO:0000256" key="1">
    <source>
        <dbReference type="SAM" id="Coils"/>
    </source>
</evidence>
<proteinExistence type="predicted"/>
<accession>J3KU15</accession>
<dbReference type="EnsemblPlants" id="OB0037G10480.1">
    <property type="protein sequence ID" value="OB0037G10480.1"/>
    <property type="gene ID" value="OB0037G10480"/>
</dbReference>
<dbReference type="HOGENOM" id="CLU_664593_0_0_1"/>
<keyword evidence="1" id="KW-0175">Coiled coil</keyword>
<feature type="compositionally biased region" description="Polar residues" evidence="2">
    <location>
        <begin position="264"/>
        <end position="274"/>
    </location>
</feature>
<sequence length="414" mass="45457">MVGLIPPFSNFFREGLIPPFSNFFREVWPSLWLFHMFFTLQLVSPATEVVGVTSSCVSSPSSTKSSSSCTRSDKTGNPTGFALSFLTSLTCAFPPHRSTVITLVFSRLVDLRILWLNDTMVFRDFTRRRIVPLQLRDQGAWTYAGSNDPIWTHRGVEWAGATKTLRWWSCACLVSGKLKRRWSSMMCLHFAMEMVGTDAGCTGGGAESNSGGGSRNQGGDARPQGEEEGNGHLSSFTRKAWSADAPSEEQGRTNKRLRKIGETGPSSSPQNGASGATPRDIAIWESTKERIADEVAIEEEVLKESAQTLEVQEATLMAHEAEVAETEASLLATKKANVKPGCAVLAVEVATRSRESALRQLHRLVLGRATKLRWDVFGLGRSGVIVGQDLPESVGYYHGDFMRLEVVAQLPRDH</sequence>
<keyword evidence="4" id="KW-1185">Reference proteome</keyword>
<feature type="region of interest" description="Disordered" evidence="2">
    <location>
        <begin position="55"/>
        <end position="74"/>
    </location>
</feature>